<dbReference type="Pfam" id="PF00072">
    <property type="entry name" value="Response_reg"/>
    <property type="match status" value="1"/>
</dbReference>
<keyword evidence="2" id="KW-0238">DNA-binding</keyword>
<evidence type="ECO:0000313" key="8">
    <source>
        <dbReference type="EMBL" id="MDG0813880.1"/>
    </source>
</evidence>
<evidence type="ECO:0000256" key="2">
    <source>
        <dbReference type="ARBA" id="ARBA00023125"/>
    </source>
</evidence>
<keyword evidence="5" id="KW-0175">Coiled coil</keyword>
<dbReference type="Gene3D" id="1.10.10.60">
    <property type="entry name" value="Homeodomain-like"/>
    <property type="match status" value="2"/>
</dbReference>
<dbReference type="PRINTS" id="PR00032">
    <property type="entry name" value="HTHARAC"/>
</dbReference>
<dbReference type="InterPro" id="IPR018060">
    <property type="entry name" value="HTH_AraC"/>
</dbReference>
<dbReference type="Pfam" id="PF12833">
    <property type="entry name" value="HTH_18"/>
    <property type="match status" value="1"/>
</dbReference>
<dbReference type="EMBL" id="JAPDIA010000009">
    <property type="protein sequence ID" value="MDG0813880.1"/>
    <property type="molecule type" value="Genomic_DNA"/>
</dbReference>
<reference evidence="8" key="1">
    <citation type="submission" date="2022-10" db="EMBL/GenBank/DDBJ databases">
        <title>Comparative genomic analysis of Cohnella hashimotonis sp. nov., isolated from the International Space Station.</title>
        <authorList>
            <person name="Simpson A."/>
            <person name="Venkateswaran K."/>
        </authorList>
    </citation>
    <scope>NUCLEOTIDE SEQUENCE</scope>
    <source>
        <strain evidence="8">DSM 28161</strain>
    </source>
</reference>
<evidence type="ECO:0000256" key="1">
    <source>
        <dbReference type="ARBA" id="ARBA00023015"/>
    </source>
</evidence>
<evidence type="ECO:0000259" key="6">
    <source>
        <dbReference type="PROSITE" id="PS01124"/>
    </source>
</evidence>
<feature type="domain" description="Response regulatory" evidence="7">
    <location>
        <begin position="1"/>
        <end position="55"/>
    </location>
</feature>
<dbReference type="InterPro" id="IPR001789">
    <property type="entry name" value="Sig_transdc_resp-reg_receiver"/>
</dbReference>
<comment type="caution">
    <text evidence="4">Lacks conserved residue(s) required for the propagation of feature annotation.</text>
</comment>
<feature type="domain" description="HTH araC/xylS-type" evidence="6">
    <location>
        <begin position="360"/>
        <end position="458"/>
    </location>
</feature>
<organism evidence="8 9">
    <name type="scientific">Cohnella rhizosphaerae</name>
    <dbReference type="NCBI Taxonomy" id="1457232"/>
    <lineage>
        <taxon>Bacteria</taxon>
        <taxon>Bacillati</taxon>
        <taxon>Bacillota</taxon>
        <taxon>Bacilli</taxon>
        <taxon>Bacillales</taxon>
        <taxon>Paenibacillaceae</taxon>
        <taxon>Cohnella</taxon>
    </lineage>
</organism>
<dbReference type="GO" id="GO:0043565">
    <property type="term" value="F:sequence-specific DNA binding"/>
    <property type="evidence" value="ECO:0007669"/>
    <property type="project" value="InterPro"/>
</dbReference>
<dbReference type="Gene3D" id="3.40.50.2300">
    <property type="match status" value="1"/>
</dbReference>
<comment type="caution">
    <text evidence="8">The sequence shown here is derived from an EMBL/GenBank/DDBJ whole genome shotgun (WGS) entry which is preliminary data.</text>
</comment>
<dbReference type="PROSITE" id="PS50110">
    <property type="entry name" value="RESPONSE_REGULATORY"/>
    <property type="match status" value="1"/>
</dbReference>
<dbReference type="GO" id="GO:0000160">
    <property type="term" value="P:phosphorelay signal transduction system"/>
    <property type="evidence" value="ECO:0007669"/>
    <property type="project" value="InterPro"/>
</dbReference>
<dbReference type="RefSeq" id="WP_277538336.1">
    <property type="nucleotide sequence ID" value="NZ_JAPDIA010000009.1"/>
</dbReference>
<keyword evidence="9" id="KW-1185">Reference proteome</keyword>
<dbReference type="InterPro" id="IPR018062">
    <property type="entry name" value="HTH_AraC-typ_CS"/>
</dbReference>
<dbReference type="InterPro" id="IPR020449">
    <property type="entry name" value="Tscrpt_reg_AraC-type_HTH"/>
</dbReference>
<keyword evidence="1" id="KW-0805">Transcription regulation</keyword>
<name>A0A9X4QWJ9_9BACL</name>
<accession>A0A9X4QWJ9</accession>
<sequence length="464" mass="52764">MLKEIGRLGYGAKVIFISAYQEFSYAKEALALGAVDYLIKPIEKELLLSAVTRALSLLREESEERRTKNKLAQYEQMDRKTKLEELFDRLIEGDIRIEEAEEKLRLFGHRFTYPRFSVMLLEPEPQTDIRWGEHERRLLLFAIGNMTEEVVAREAAIVLFRKGDRLCAMINHSRATSVKKLASEVVMHAAGYLKIALSAGIGEEQSGVEGIRRAYRTAAEALNRSFFADGGAVVCWAEENWESRASAKELGEARDRVLQAVLKKDRGLMREACEALLESIERHAGGSREKSAMAAYGTLAEWADGLAQIGIAVEEDELQRHLDKLQSFGKYPQLKAYMLEAAEGIFQRLETGGRESRQLTDVKAYIEQHYKANITLEGAASKIFMNPYYFSSFFKKHTGMNFKQYLTEVRMKQAIKLLLHTDLMIYQIAEEVGYNNARQFSDMFKKHSGKLPQEFRASGDGKQP</sequence>
<dbReference type="GO" id="GO:0003700">
    <property type="term" value="F:DNA-binding transcription factor activity"/>
    <property type="evidence" value="ECO:0007669"/>
    <property type="project" value="InterPro"/>
</dbReference>
<dbReference type="InterPro" id="IPR009057">
    <property type="entry name" value="Homeodomain-like_sf"/>
</dbReference>
<proteinExistence type="predicted"/>
<dbReference type="PROSITE" id="PS00041">
    <property type="entry name" value="HTH_ARAC_FAMILY_1"/>
    <property type="match status" value="1"/>
</dbReference>
<dbReference type="Pfam" id="PF17853">
    <property type="entry name" value="GGDEF_2"/>
    <property type="match status" value="1"/>
</dbReference>
<dbReference type="SUPFAM" id="SSF46689">
    <property type="entry name" value="Homeodomain-like"/>
    <property type="match status" value="2"/>
</dbReference>
<protein>
    <submittedName>
        <fullName evidence="8">Helix-turn-helix domain-containing protein</fullName>
    </submittedName>
</protein>
<evidence type="ECO:0000256" key="3">
    <source>
        <dbReference type="ARBA" id="ARBA00023163"/>
    </source>
</evidence>
<dbReference type="InterPro" id="IPR041522">
    <property type="entry name" value="CdaR_GGDEF"/>
</dbReference>
<dbReference type="SUPFAM" id="SSF52172">
    <property type="entry name" value="CheY-like"/>
    <property type="match status" value="1"/>
</dbReference>
<evidence type="ECO:0000256" key="4">
    <source>
        <dbReference type="PROSITE-ProRule" id="PRU00169"/>
    </source>
</evidence>
<dbReference type="PROSITE" id="PS01124">
    <property type="entry name" value="HTH_ARAC_FAMILY_2"/>
    <property type="match status" value="1"/>
</dbReference>
<evidence type="ECO:0000313" key="9">
    <source>
        <dbReference type="Proteomes" id="UP001153404"/>
    </source>
</evidence>
<evidence type="ECO:0000259" key="7">
    <source>
        <dbReference type="PROSITE" id="PS50110"/>
    </source>
</evidence>
<gene>
    <name evidence="8" type="ORF">OMP40_34810</name>
</gene>
<feature type="coiled-coil region" evidence="5">
    <location>
        <begin position="57"/>
        <end position="103"/>
    </location>
</feature>
<evidence type="ECO:0000256" key="5">
    <source>
        <dbReference type="SAM" id="Coils"/>
    </source>
</evidence>
<dbReference type="AlphaFoldDB" id="A0A9X4QWJ9"/>
<dbReference type="PANTHER" id="PTHR43280:SF28">
    <property type="entry name" value="HTH-TYPE TRANSCRIPTIONAL ACTIVATOR RHAS"/>
    <property type="match status" value="1"/>
</dbReference>
<dbReference type="PANTHER" id="PTHR43280">
    <property type="entry name" value="ARAC-FAMILY TRANSCRIPTIONAL REGULATOR"/>
    <property type="match status" value="1"/>
</dbReference>
<keyword evidence="3" id="KW-0804">Transcription</keyword>
<dbReference type="InterPro" id="IPR011006">
    <property type="entry name" value="CheY-like_superfamily"/>
</dbReference>
<dbReference type="Proteomes" id="UP001153404">
    <property type="component" value="Unassembled WGS sequence"/>
</dbReference>
<dbReference type="SMART" id="SM00342">
    <property type="entry name" value="HTH_ARAC"/>
    <property type="match status" value="1"/>
</dbReference>